<reference evidence="1" key="1">
    <citation type="submission" date="2024-02" db="EMBL/GenBank/DDBJ databases">
        <authorList>
            <consortium name="ELIXIR-Norway"/>
            <consortium name="Elixir Norway"/>
        </authorList>
    </citation>
    <scope>NUCLEOTIDE SEQUENCE</scope>
</reference>
<keyword evidence="2" id="KW-1185">Reference proteome</keyword>
<evidence type="ECO:0000313" key="1">
    <source>
        <dbReference type="EMBL" id="CAK9219983.1"/>
    </source>
</evidence>
<name>A0ABP0UF01_9BRYO</name>
<dbReference type="Proteomes" id="UP001497512">
    <property type="component" value="Chromosome 3"/>
</dbReference>
<evidence type="ECO:0000313" key="2">
    <source>
        <dbReference type="Proteomes" id="UP001497512"/>
    </source>
</evidence>
<accession>A0ABP0UF01</accession>
<gene>
    <name evidence="1" type="ORF">CSSPTR1EN2_LOCUS15052</name>
</gene>
<organism evidence="1 2">
    <name type="scientific">Sphagnum troendelagicum</name>
    <dbReference type="NCBI Taxonomy" id="128251"/>
    <lineage>
        <taxon>Eukaryota</taxon>
        <taxon>Viridiplantae</taxon>
        <taxon>Streptophyta</taxon>
        <taxon>Embryophyta</taxon>
        <taxon>Bryophyta</taxon>
        <taxon>Sphagnophytina</taxon>
        <taxon>Sphagnopsida</taxon>
        <taxon>Sphagnales</taxon>
        <taxon>Sphagnaceae</taxon>
        <taxon>Sphagnum</taxon>
    </lineage>
</organism>
<dbReference type="EMBL" id="OZ019895">
    <property type="protein sequence ID" value="CAK9219983.1"/>
    <property type="molecule type" value="Genomic_DNA"/>
</dbReference>
<sequence>MWKALLGLAEFLEAIVPIKLPERLLCRSSNYISEVPLIVLHQLLGAVVALIHMEKLSQLMEILALAKIFCLRIIARMRQMSRYALAV</sequence>
<proteinExistence type="predicted"/>
<protein>
    <submittedName>
        <fullName evidence="1">Uncharacterized protein</fullName>
    </submittedName>
</protein>